<name>A0A8S1TTE5_PAROT</name>
<keyword evidence="2" id="KW-1185">Reference proteome</keyword>
<protein>
    <submittedName>
        <fullName evidence="1">Uncharacterized protein</fullName>
    </submittedName>
</protein>
<comment type="caution">
    <text evidence="1">The sequence shown here is derived from an EMBL/GenBank/DDBJ whole genome shotgun (WGS) entry which is preliminary data.</text>
</comment>
<evidence type="ECO:0000313" key="1">
    <source>
        <dbReference type="EMBL" id="CAD8155318.1"/>
    </source>
</evidence>
<reference evidence="1" key="1">
    <citation type="submission" date="2021-01" db="EMBL/GenBank/DDBJ databases">
        <authorList>
            <consortium name="Genoscope - CEA"/>
            <person name="William W."/>
        </authorList>
    </citation>
    <scope>NUCLEOTIDE SEQUENCE</scope>
</reference>
<dbReference type="AlphaFoldDB" id="A0A8S1TTE5"/>
<evidence type="ECO:0000313" key="2">
    <source>
        <dbReference type="Proteomes" id="UP000683925"/>
    </source>
</evidence>
<dbReference type="EMBL" id="CAJJDP010000030">
    <property type="protein sequence ID" value="CAD8155318.1"/>
    <property type="molecule type" value="Genomic_DNA"/>
</dbReference>
<accession>A0A8S1TTE5</accession>
<organism evidence="1 2">
    <name type="scientific">Paramecium octaurelia</name>
    <dbReference type="NCBI Taxonomy" id="43137"/>
    <lineage>
        <taxon>Eukaryota</taxon>
        <taxon>Sar</taxon>
        <taxon>Alveolata</taxon>
        <taxon>Ciliophora</taxon>
        <taxon>Intramacronucleata</taxon>
        <taxon>Oligohymenophorea</taxon>
        <taxon>Peniculida</taxon>
        <taxon>Parameciidae</taxon>
        <taxon>Paramecium</taxon>
    </lineage>
</organism>
<gene>
    <name evidence="1" type="ORF">POCTA_138.1.T0300242</name>
</gene>
<dbReference type="Proteomes" id="UP000683925">
    <property type="component" value="Unassembled WGS sequence"/>
</dbReference>
<sequence>MQTNENELQQSYKKVLLNNFQELPLQLALLDIKNHQIFRLITIINLSYAYNPKFNMNLQFKYTQSQLVISIQS</sequence>
<proteinExistence type="predicted"/>